<organism evidence="1 2">
    <name type="scientific">Papaver atlanticum</name>
    <dbReference type="NCBI Taxonomy" id="357466"/>
    <lineage>
        <taxon>Eukaryota</taxon>
        <taxon>Viridiplantae</taxon>
        <taxon>Streptophyta</taxon>
        <taxon>Embryophyta</taxon>
        <taxon>Tracheophyta</taxon>
        <taxon>Spermatophyta</taxon>
        <taxon>Magnoliopsida</taxon>
        <taxon>Ranunculales</taxon>
        <taxon>Papaveraceae</taxon>
        <taxon>Papaveroideae</taxon>
        <taxon>Papaver</taxon>
    </lineage>
</organism>
<evidence type="ECO:0000313" key="1">
    <source>
        <dbReference type="EMBL" id="KAI3960478.1"/>
    </source>
</evidence>
<evidence type="ECO:0000313" key="2">
    <source>
        <dbReference type="Proteomes" id="UP001202328"/>
    </source>
</evidence>
<reference evidence="1" key="1">
    <citation type="submission" date="2022-04" db="EMBL/GenBank/DDBJ databases">
        <title>A functionally conserved STORR gene fusion in Papaver species that diverged 16.8 million years ago.</title>
        <authorList>
            <person name="Catania T."/>
        </authorList>
    </citation>
    <scope>NUCLEOTIDE SEQUENCE</scope>
    <source>
        <strain evidence="1">S-188037</strain>
    </source>
</reference>
<proteinExistence type="predicted"/>
<accession>A0AAD4TKE6</accession>
<feature type="non-terminal residue" evidence="1">
    <location>
        <position position="155"/>
    </location>
</feature>
<comment type="caution">
    <text evidence="1">The sequence shown here is derived from an EMBL/GenBank/DDBJ whole genome shotgun (WGS) entry which is preliminary data.</text>
</comment>
<name>A0AAD4TKE6_9MAGN</name>
<gene>
    <name evidence="1" type="ORF">MKW98_002977</name>
</gene>
<dbReference type="AlphaFoldDB" id="A0AAD4TKE6"/>
<sequence>MAMSGDVTLNENVSKLMTETKQVYETSQQIVDDYKNKLTNTVNQMPLAEREEDLNSGVLVGTFDYPNGKPIPKLILVELMMKGFNPITRHSHLPGRGYDGSHYEKLSEYLRLNYNQYLTLKQGIALLKSCLNIVTKTSSDSVRFGKKDVVGGYMS</sequence>
<dbReference type="Proteomes" id="UP001202328">
    <property type="component" value="Unassembled WGS sequence"/>
</dbReference>
<dbReference type="EMBL" id="JAJJMB010000931">
    <property type="protein sequence ID" value="KAI3960478.1"/>
    <property type="molecule type" value="Genomic_DNA"/>
</dbReference>
<protein>
    <submittedName>
        <fullName evidence="1">Uncharacterized protein</fullName>
    </submittedName>
</protein>
<keyword evidence="2" id="KW-1185">Reference proteome</keyword>